<keyword evidence="3" id="KW-0539">Nucleus</keyword>
<name>A0A9Q1KK39_9CARY</name>
<dbReference type="AlphaFoldDB" id="A0A9Q1KK39"/>
<protein>
    <submittedName>
        <fullName evidence="5">Uncharacterized protein</fullName>
    </submittedName>
</protein>
<sequence length="181" mass="20288">MERSSFPLTHKAVDKDPLRSRVPHFLCGSFVDEKSVIAVNTDLPTCPHRMKKSATEWANMPRLARSVASGLNQAKRVKRGWRKTKKQMKFLVRDTNEAQTCSPRRKGKASKLEMANNDQALTSIDENGGTMNGEPDVKDEVDGELEDPPSKIVTMYKVRWNTNHGSERRVCYGGAAGIVRC</sequence>
<gene>
    <name evidence="5" type="ORF">Cgig2_024602</name>
</gene>
<dbReference type="OrthoDB" id="4703at2759"/>
<dbReference type="InterPro" id="IPR052416">
    <property type="entry name" value="GTF3C_component"/>
</dbReference>
<evidence type="ECO:0000313" key="5">
    <source>
        <dbReference type="EMBL" id="KAJ8444276.1"/>
    </source>
</evidence>
<keyword evidence="2" id="KW-0804">Transcription</keyword>
<accession>A0A9Q1KK39</accession>
<dbReference type="PANTHER" id="PTHR15052:SF2">
    <property type="entry name" value="GENERAL TRANSCRIPTION FACTOR 3C POLYPEPTIDE 2"/>
    <property type="match status" value="1"/>
</dbReference>
<keyword evidence="6" id="KW-1185">Reference proteome</keyword>
<dbReference type="GO" id="GO:0005634">
    <property type="term" value="C:nucleus"/>
    <property type="evidence" value="ECO:0007669"/>
    <property type="project" value="UniProtKB-SubCell"/>
</dbReference>
<evidence type="ECO:0000256" key="4">
    <source>
        <dbReference type="SAM" id="MobiDB-lite"/>
    </source>
</evidence>
<dbReference type="GO" id="GO:0006383">
    <property type="term" value="P:transcription by RNA polymerase III"/>
    <property type="evidence" value="ECO:0007669"/>
    <property type="project" value="TreeGrafter"/>
</dbReference>
<proteinExistence type="predicted"/>
<dbReference type="GO" id="GO:0000127">
    <property type="term" value="C:transcription factor TFIIIC complex"/>
    <property type="evidence" value="ECO:0007669"/>
    <property type="project" value="TreeGrafter"/>
</dbReference>
<feature type="region of interest" description="Disordered" evidence="4">
    <location>
        <begin position="122"/>
        <end position="147"/>
    </location>
</feature>
<dbReference type="Proteomes" id="UP001153076">
    <property type="component" value="Unassembled WGS sequence"/>
</dbReference>
<comment type="caution">
    <text evidence="5">The sequence shown here is derived from an EMBL/GenBank/DDBJ whole genome shotgun (WGS) entry which is preliminary data.</text>
</comment>
<dbReference type="EMBL" id="JAKOGI010000102">
    <property type="protein sequence ID" value="KAJ8444276.1"/>
    <property type="molecule type" value="Genomic_DNA"/>
</dbReference>
<organism evidence="5 6">
    <name type="scientific">Carnegiea gigantea</name>
    <dbReference type="NCBI Taxonomy" id="171969"/>
    <lineage>
        <taxon>Eukaryota</taxon>
        <taxon>Viridiplantae</taxon>
        <taxon>Streptophyta</taxon>
        <taxon>Embryophyta</taxon>
        <taxon>Tracheophyta</taxon>
        <taxon>Spermatophyta</taxon>
        <taxon>Magnoliopsida</taxon>
        <taxon>eudicotyledons</taxon>
        <taxon>Gunneridae</taxon>
        <taxon>Pentapetalae</taxon>
        <taxon>Caryophyllales</taxon>
        <taxon>Cactineae</taxon>
        <taxon>Cactaceae</taxon>
        <taxon>Cactoideae</taxon>
        <taxon>Echinocereeae</taxon>
        <taxon>Carnegiea</taxon>
    </lineage>
</organism>
<evidence type="ECO:0000256" key="3">
    <source>
        <dbReference type="ARBA" id="ARBA00023242"/>
    </source>
</evidence>
<evidence type="ECO:0000256" key="1">
    <source>
        <dbReference type="ARBA" id="ARBA00004123"/>
    </source>
</evidence>
<comment type="subcellular location">
    <subcellularLocation>
        <location evidence="1">Nucleus</location>
    </subcellularLocation>
</comment>
<evidence type="ECO:0000256" key="2">
    <source>
        <dbReference type="ARBA" id="ARBA00023163"/>
    </source>
</evidence>
<dbReference type="PANTHER" id="PTHR15052">
    <property type="entry name" value="RNA POLYMERASE III TRANSCRIPTION INITIATION FACTOR COMPLEX SUBUNIT"/>
    <property type="match status" value="1"/>
</dbReference>
<evidence type="ECO:0000313" key="6">
    <source>
        <dbReference type="Proteomes" id="UP001153076"/>
    </source>
</evidence>
<reference evidence="5" key="1">
    <citation type="submission" date="2022-04" db="EMBL/GenBank/DDBJ databases">
        <title>Carnegiea gigantea Genome sequencing and assembly v2.</title>
        <authorList>
            <person name="Copetti D."/>
            <person name="Sanderson M.J."/>
            <person name="Burquez A."/>
            <person name="Wojciechowski M.F."/>
        </authorList>
    </citation>
    <scope>NUCLEOTIDE SEQUENCE</scope>
    <source>
        <strain evidence="5">SGP5-SGP5p</strain>
        <tissue evidence="5">Aerial part</tissue>
    </source>
</reference>